<comment type="subcellular location">
    <subcellularLocation>
        <location evidence="1">Nucleus</location>
    </subcellularLocation>
</comment>
<dbReference type="InterPro" id="IPR013087">
    <property type="entry name" value="Znf_C2H2_type"/>
</dbReference>
<feature type="domain" description="Zn(2)-C6 fungal-type" evidence="9">
    <location>
        <begin position="98"/>
        <end position="125"/>
    </location>
</feature>
<dbReference type="PANTHER" id="PTHR40626">
    <property type="entry name" value="MIP31509P"/>
    <property type="match status" value="1"/>
</dbReference>
<sequence length="703" mass="79735">MNNVNNTTPLLHPTPQPQHHPQATPFLCSLCPAPKYFTRKAHLERHIRTHHSVGSPLNCHFCGKEFRRSDLLKEHHIRCEFRGDRPIPVAVVGRKRRACDRCSQRKISCTGQIPCTRCINAGVVCEKTSPADTSQLWSGSVSGSVSSNTPARGSVDSSVPEEDDDGEGSGSEDDDGTGSDPPDLRGSIEYLLNGRSHGNVAFVSVFDPGADEDTAALTAGVAVPVQMQLQLPPHNPSAFDQLMDFTINYDMGFLPDMDINTLFDEMGFMMTVGMEPNAIWTSPFPSEHPSPSAETDLDRYEQHARFLKPELEKLVVSFQLMEGTMECYAAWDALELITGDVLQRFTNSYFRNWHRHGTMIHYPTYSPMTCPTVLILAMSLIGGLYVKDQTELRRARNLLDIAEAYIYSRDYIRDEYEAYQPYLGSFPNPNEIPTKTYEDVDWEDFQKLQAAYLVIVVQAWAGDRVAKRRTRQQRLTRVVELSRQLRLPSAHHKVHPTNPKEWEHWVRVESAIRLQNIMLTIDRAFIIFNNTTPRLSLTEIEELDFPCVPASFNAASFEAMMALPVPPVRGVKVMRTLRMSFTSPLPAMPELTTFDLFILVHELYLVLAQDLSSQITPAPSSLTAMKQSIDWWIKAWKTTRARYSESEFKALGLERTSDRYWVLVKALYLAFDKDIREGRRVLLGSRCDIDESGSHLKEFLAQR</sequence>
<dbReference type="PROSITE" id="PS00463">
    <property type="entry name" value="ZN2_CY6_FUNGAL_1"/>
    <property type="match status" value="1"/>
</dbReference>
<dbReference type="PANTHER" id="PTHR40626:SF3">
    <property type="entry name" value="TRANSCRIPTION FACTOR WITH C2H2 AND ZN(2)-CYS(6) DNA BINDING DOMAIN (EUROFUNG)-RELATED"/>
    <property type="match status" value="1"/>
</dbReference>
<feature type="compositionally biased region" description="Acidic residues" evidence="8">
    <location>
        <begin position="159"/>
        <end position="177"/>
    </location>
</feature>
<dbReference type="GO" id="GO:0000785">
    <property type="term" value="C:chromatin"/>
    <property type="evidence" value="ECO:0007669"/>
    <property type="project" value="TreeGrafter"/>
</dbReference>
<dbReference type="Gene3D" id="3.30.160.60">
    <property type="entry name" value="Classic Zinc Finger"/>
    <property type="match status" value="1"/>
</dbReference>
<dbReference type="Pfam" id="PF00096">
    <property type="entry name" value="zf-C2H2"/>
    <property type="match status" value="2"/>
</dbReference>
<evidence type="ECO:0000256" key="3">
    <source>
        <dbReference type="ARBA" id="ARBA00022737"/>
    </source>
</evidence>
<feature type="domain" description="C2H2-type" evidence="10">
    <location>
        <begin position="57"/>
        <end position="86"/>
    </location>
</feature>
<gene>
    <name evidence="11" type="ORF">TWF696_008564</name>
</gene>
<keyword evidence="3" id="KW-0677">Repeat</keyword>
<evidence type="ECO:0000256" key="2">
    <source>
        <dbReference type="ARBA" id="ARBA00022723"/>
    </source>
</evidence>
<evidence type="ECO:0000256" key="6">
    <source>
        <dbReference type="ARBA" id="ARBA00023242"/>
    </source>
</evidence>
<dbReference type="PROSITE" id="PS50157">
    <property type="entry name" value="ZINC_FINGER_C2H2_2"/>
    <property type="match status" value="2"/>
</dbReference>
<dbReference type="SUPFAM" id="SSF57701">
    <property type="entry name" value="Zn2/Cys6 DNA-binding domain"/>
    <property type="match status" value="1"/>
</dbReference>
<evidence type="ECO:0000313" key="11">
    <source>
        <dbReference type="EMBL" id="KAK6341491.1"/>
    </source>
</evidence>
<dbReference type="Proteomes" id="UP001375240">
    <property type="component" value="Unassembled WGS sequence"/>
</dbReference>
<dbReference type="Gene3D" id="4.10.240.10">
    <property type="entry name" value="Zn(2)-C6 fungal-type DNA-binding domain"/>
    <property type="match status" value="1"/>
</dbReference>
<dbReference type="PROSITE" id="PS50048">
    <property type="entry name" value="ZN2_CY6_FUNGAL_2"/>
    <property type="match status" value="1"/>
</dbReference>
<comment type="caution">
    <text evidence="11">The sequence shown here is derived from an EMBL/GenBank/DDBJ whole genome shotgun (WGS) entry which is preliminary data.</text>
</comment>
<feature type="domain" description="C2H2-type" evidence="10">
    <location>
        <begin position="26"/>
        <end position="56"/>
    </location>
</feature>
<evidence type="ECO:0000256" key="8">
    <source>
        <dbReference type="SAM" id="MobiDB-lite"/>
    </source>
</evidence>
<reference evidence="11 12" key="1">
    <citation type="submission" date="2019-10" db="EMBL/GenBank/DDBJ databases">
        <authorList>
            <person name="Palmer J.M."/>
        </authorList>
    </citation>
    <scope>NUCLEOTIDE SEQUENCE [LARGE SCALE GENOMIC DNA]</scope>
    <source>
        <strain evidence="11 12">TWF696</strain>
    </source>
</reference>
<proteinExistence type="predicted"/>
<protein>
    <submittedName>
        <fullName evidence="11">Uncharacterized protein</fullName>
    </submittedName>
</protein>
<evidence type="ECO:0000259" key="10">
    <source>
        <dbReference type="PROSITE" id="PS50157"/>
    </source>
</evidence>
<name>A0AAV9UH72_9PEZI</name>
<evidence type="ECO:0000313" key="12">
    <source>
        <dbReference type="Proteomes" id="UP001375240"/>
    </source>
</evidence>
<dbReference type="SUPFAM" id="SSF57667">
    <property type="entry name" value="beta-beta-alpha zinc fingers"/>
    <property type="match status" value="1"/>
</dbReference>
<dbReference type="SMART" id="SM00355">
    <property type="entry name" value="ZnF_C2H2"/>
    <property type="match status" value="2"/>
</dbReference>
<feature type="compositionally biased region" description="Low complexity" evidence="8">
    <location>
        <begin position="138"/>
        <end position="158"/>
    </location>
</feature>
<dbReference type="GO" id="GO:0008270">
    <property type="term" value="F:zinc ion binding"/>
    <property type="evidence" value="ECO:0007669"/>
    <property type="project" value="UniProtKB-KW"/>
</dbReference>
<dbReference type="GO" id="GO:0005634">
    <property type="term" value="C:nucleus"/>
    <property type="evidence" value="ECO:0007669"/>
    <property type="project" value="UniProtKB-SubCell"/>
</dbReference>
<keyword evidence="12" id="KW-1185">Reference proteome</keyword>
<keyword evidence="2" id="KW-0479">Metal-binding</keyword>
<feature type="region of interest" description="Disordered" evidence="8">
    <location>
        <begin position="132"/>
        <end position="187"/>
    </location>
</feature>
<evidence type="ECO:0000256" key="4">
    <source>
        <dbReference type="ARBA" id="ARBA00022771"/>
    </source>
</evidence>
<evidence type="ECO:0000256" key="7">
    <source>
        <dbReference type="PROSITE-ProRule" id="PRU00042"/>
    </source>
</evidence>
<dbReference type="GO" id="GO:0000981">
    <property type="term" value="F:DNA-binding transcription factor activity, RNA polymerase II-specific"/>
    <property type="evidence" value="ECO:0007669"/>
    <property type="project" value="InterPro"/>
</dbReference>
<dbReference type="CDD" id="cd00067">
    <property type="entry name" value="GAL4"/>
    <property type="match status" value="1"/>
</dbReference>
<dbReference type="GO" id="GO:0000978">
    <property type="term" value="F:RNA polymerase II cis-regulatory region sequence-specific DNA binding"/>
    <property type="evidence" value="ECO:0007669"/>
    <property type="project" value="InterPro"/>
</dbReference>
<evidence type="ECO:0000259" key="9">
    <source>
        <dbReference type="PROSITE" id="PS50048"/>
    </source>
</evidence>
<keyword evidence="4 7" id="KW-0863">Zinc-finger</keyword>
<accession>A0AAV9UH72</accession>
<dbReference type="InterPro" id="IPR051059">
    <property type="entry name" value="VerF-like"/>
</dbReference>
<dbReference type="SMART" id="SM00066">
    <property type="entry name" value="GAL4"/>
    <property type="match status" value="1"/>
</dbReference>
<dbReference type="InterPro" id="IPR001138">
    <property type="entry name" value="Zn2Cys6_DnaBD"/>
</dbReference>
<evidence type="ECO:0000256" key="5">
    <source>
        <dbReference type="ARBA" id="ARBA00022833"/>
    </source>
</evidence>
<dbReference type="Pfam" id="PF00172">
    <property type="entry name" value="Zn_clus"/>
    <property type="match status" value="1"/>
</dbReference>
<dbReference type="InterPro" id="IPR036864">
    <property type="entry name" value="Zn2-C6_fun-type_DNA-bd_sf"/>
</dbReference>
<evidence type="ECO:0000256" key="1">
    <source>
        <dbReference type="ARBA" id="ARBA00004123"/>
    </source>
</evidence>
<keyword evidence="6" id="KW-0539">Nucleus</keyword>
<dbReference type="EMBL" id="JAVHNQ010000007">
    <property type="protein sequence ID" value="KAK6341491.1"/>
    <property type="molecule type" value="Genomic_DNA"/>
</dbReference>
<dbReference type="AlphaFoldDB" id="A0AAV9UH72"/>
<dbReference type="InterPro" id="IPR036236">
    <property type="entry name" value="Znf_C2H2_sf"/>
</dbReference>
<keyword evidence="5" id="KW-0862">Zinc</keyword>
<organism evidence="11 12">
    <name type="scientific">Orbilia brochopaga</name>
    <dbReference type="NCBI Taxonomy" id="3140254"/>
    <lineage>
        <taxon>Eukaryota</taxon>
        <taxon>Fungi</taxon>
        <taxon>Dikarya</taxon>
        <taxon>Ascomycota</taxon>
        <taxon>Pezizomycotina</taxon>
        <taxon>Orbiliomycetes</taxon>
        <taxon>Orbiliales</taxon>
        <taxon>Orbiliaceae</taxon>
        <taxon>Orbilia</taxon>
    </lineage>
</organism>